<evidence type="ECO:0000313" key="4">
    <source>
        <dbReference type="Proteomes" id="UP000698800"/>
    </source>
</evidence>
<sequence>MPSKLSPRSIIILGMLWTGCNASIGDINFENASSPTNDFCFSIVSSIRLNNASDTRLYYPTYPNGTFIDRSRIMMRYPDCVHTCGANPWFYGFGDIQQRFNEWVIPLFILVGTMQVAQLGIRNTALVALHLLADPFVFTWSLLSKLASNQRYYFLCRRSRLPEALQEAVAMILASFEEWGNCLVEEKLSNGGDGRSPPERHEPLERLEGLLVAQGLYERTQGICLAAAQSLSDCRAPGVWKSFLGTLSYIVAFVVSFYHTSKGEFNRRTGVSIALALFYTWIIPVVLISAIVGEFTSKRLSRAILQQLEKDLVKIQYDAQKLILHPLRDDYLRKLETHGEPREILKQLLNRLDEIRQRIYNDQGSISRRLRILTSKVQPSARADHREALVGLLDEVDKIQMEEYDTQDEDSKPLRIFHFADLHDGGLNDEEYPQLKWSGGNYSFRPSRCCGPQPMHLLFLAVLPVLVTLAFAIWLLYTLPPRGINCRSVKHMCFFASWILSSWLTQVFGENATPEVHWKRTCIKNSLIFFLQFLVFWIASSGWFNSCLCWSNWLSSSRPIYIVFDPKVETKDLAQTTWPLIAGVLVCFHIVFVLVVFCWFNKGARLYEGVWTLGKARGYLLRLRDKLTRKGKSPEAIRLIDRS</sequence>
<feature type="transmembrane region" description="Helical" evidence="1">
    <location>
        <begin position="270"/>
        <end position="292"/>
    </location>
</feature>
<dbReference type="AlphaFoldDB" id="A0A9P8KWK9"/>
<proteinExistence type="predicted"/>
<feature type="transmembrane region" description="Helical" evidence="1">
    <location>
        <begin position="455"/>
        <end position="477"/>
    </location>
</feature>
<evidence type="ECO:0000313" key="3">
    <source>
        <dbReference type="EMBL" id="KAH0538530.1"/>
    </source>
</evidence>
<dbReference type="OrthoDB" id="3010248at2759"/>
<keyword evidence="2" id="KW-0732">Signal</keyword>
<protein>
    <submittedName>
        <fullName evidence="3">Uncharacterized protein</fullName>
    </submittedName>
</protein>
<keyword evidence="4" id="KW-1185">Reference proteome</keyword>
<name>A0A9P8KWK9_9PEZI</name>
<organism evidence="3 4">
    <name type="scientific">Glutinoglossum americanum</name>
    <dbReference type="NCBI Taxonomy" id="1670608"/>
    <lineage>
        <taxon>Eukaryota</taxon>
        <taxon>Fungi</taxon>
        <taxon>Dikarya</taxon>
        <taxon>Ascomycota</taxon>
        <taxon>Pezizomycotina</taxon>
        <taxon>Geoglossomycetes</taxon>
        <taxon>Geoglossales</taxon>
        <taxon>Geoglossaceae</taxon>
        <taxon>Glutinoglossum</taxon>
    </lineage>
</organism>
<feature type="transmembrane region" description="Helical" evidence="1">
    <location>
        <begin position="527"/>
        <end position="544"/>
    </location>
</feature>
<feature type="transmembrane region" description="Helical" evidence="1">
    <location>
        <begin position="239"/>
        <end position="258"/>
    </location>
</feature>
<keyword evidence="1" id="KW-0472">Membrane</keyword>
<feature type="signal peptide" evidence="2">
    <location>
        <begin position="1"/>
        <end position="22"/>
    </location>
</feature>
<evidence type="ECO:0000256" key="1">
    <source>
        <dbReference type="SAM" id="Phobius"/>
    </source>
</evidence>
<dbReference type="EMBL" id="JAGHQL010000105">
    <property type="protein sequence ID" value="KAH0538530.1"/>
    <property type="molecule type" value="Genomic_DNA"/>
</dbReference>
<accession>A0A9P8KWK9</accession>
<gene>
    <name evidence="3" type="ORF">FGG08_004863</name>
</gene>
<dbReference type="Proteomes" id="UP000698800">
    <property type="component" value="Unassembled WGS sequence"/>
</dbReference>
<keyword evidence="1" id="KW-0812">Transmembrane</keyword>
<dbReference type="PROSITE" id="PS51257">
    <property type="entry name" value="PROKAR_LIPOPROTEIN"/>
    <property type="match status" value="1"/>
</dbReference>
<evidence type="ECO:0000256" key="2">
    <source>
        <dbReference type="SAM" id="SignalP"/>
    </source>
</evidence>
<keyword evidence="1" id="KW-1133">Transmembrane helix</keyword>
<comment type="caution">
    <text evidence="3">The sequence shown here is derived from an EMBL/GenBank/DDBJ whole genome shotgun (WGS) entry which is preliminary data.</text>
</comment>
<reference evidence="3" key="1">
    <citation type="submission" date="2021-03" db="EMBL/GenBank/DDBJ databases">
        <title>Comparative genomics and phylogenomic investigation of the class Geoglossomycetes provide insights into ecological specialization and systematics.</title>
        <authorList>
            <person name="Melie T."/>
            <person name="Pirro S."/>
            <person name="Miller A.N."/>
            <person name="Quandt A."/>
        </authorList>
    </citation>
    <scope>NUCLEOTIDE SEQUENCE</scope>
    <source>
        <strain evidence="3">GBOQ0MN5Z8</strain>
    </source>
</reference>
<feature type="transmembrane region" description="Helical" evidence="1">
    <location>
        <begin position="578"/>
        <end position="600"/>
    </location>
</feature>
<feature type="chain" id="PRO_5040302953" evidence="2">
    <location>
        <begin position="23"/>
        <end position="643"/>
    </location>
</feature>